<reference evidence="5" key="1">
    <citation type="submission" date="2016-12" db="EMBL/GenBank/DDBJ databases">
        <authorList>
            <person name="Meng X."/>
        </authorList>
    </citation>
    <scope>NUCLEOTIDE SEQUENCE [LARGE SCALE GENOMIC DNA]</scope>
    <source>
        <strain evidence="5">DSM 19116</strain>
    </source>
</reference>
<keyword evidence="5" id="KW-1185">Reference proteome</keyword>
<dbReference type="AlphaFoldDB" id="A0A1Q5Q3L0"/>
<evidence type="ECO:0000313" key="5">
    <source>
        <dbReference type="Proteomes" id="UP000185628"/>
    </source>
</evidence>
<dbReference type="EMBL" id="MQVR01000016">
    <property type="protein sequence ID" value="OKL54418.1"/>
    <property type="molecule type" value="Genomic_DNA"/>
</dbReference>
<evidence type="ECO:0000256" key="1">
    <source>
        <dbReference type="ARBA" id="ARBA00022679"/>
    </source>
</evidence>
<dbReference type="OrthoDB" id="9808424at2"/>
<dbReference type="Pfam" id="PF01553">
    <property type="entry name" value="Acyltransferase"/>
    <property type="match status" value="1"/>
</dbReference>
<dbReference type="GO" id="GO:0003841">
    <property type="term" value="F:1-acylglycerol-3-phosphate O-acyltransferase activity"/>
    <property type="evidence" value="ECO:0007669"/>
    <property type="project" value="TreeGrafter"/>
</dbReference>
<dbReference type="SUPFAM" id="SSF69593">
    <property type="entry name" value="Glycerol-3-phosphate (1)-acyltransferase"/>
    <property type="match status" value="1"/>
</dbReference>
<gene>
    <name evidence="4" type="ORF">BSZ39_04115</name>
</gene>
<organism evidence="4 5">
    <name type="scientific">Bowdeniella nasicola</name>
    <dbReference type="NCBI Taxonomy" id="208480"/>
    <lineage>
        <taxon>Bacteria</taxon>
        <taxon>Bacillati</taxon>
        <taxon>Actinomycetota</taxon>
        <taxon>Actinomycetes</taxon>
        <taxon>Actinomycetales</taxon>
        <taxon>Actinomycetaceae</taxon>
        <taxon>Bowdeniella</taxon>
    </lineage>
</organism>
<evidence type="ECO:0000259" key="3">
    <source>
        <dbReference type="SMART" id="SM00563"/>
    </source>
</evidence>
<comment type="caution">
    <text evidence="4">The sequence shown here is derived from an EMBL/GenBank/DDBJ whole genome shotgun (WGS) entry which is preliminary data.</text>
</comment>
<dbReference type="SMART" id="SM00563">
    <property type="entry name" value="PlsC"/>
    <property type="match status" value="1"/>
</dbReference>
<proteinExistence type="predicted"/>
<dbReference type="InterPro" id="IPR002123">
    <property type="entry name" value="Plipid/glycerol_acylTrfase"/>
</dbReference>
<dbReference type="RefSeq" id="WP_073716119.1">
    <property type="nucleotide sequence ID" value="NZ_MQVR01000016.1"/>
</dbReference>
<keyword evidence="1" id="KW-0808">Transferase</keyword>
<dbReference type="GO" id="GO:0006654">
    <property type="term" value="P:phosphatidic acid biosynthetic process"/>
    <property type="evidence" value="ECO:0007669"/>
    <property type="project" value="TreeGrafter"/>
</dbReference>
<protein>
    <recommendedName>
        <fullName evidence="3">Phospholipid/glycerol acyltransferase domain-containing protein</fullName>
    </recommendedName>
</protein>
<dbReference type="CDD" id="cd07989">
    <property type="entry name" value="LPLAT_AGPAT-like"/>
    <property type="match status" value="1"/>
</dbReference>
<evidence type="ECO:0000256" key="2">
    <source>
        <dbReference type="ARBA" id="ARBA00023315"/>
    </source>
</evidence>
<dbReference type="Proteomes" id="UP000185628">
    <property type="component" value="Unassembled WGS sequence"/>
</dbReference>
<feature type="domain" description="Phospholipid/glycerol acyltransferase" evidence="3">
    <location>
        <begin position="35"/>
        <end position="166"/>
    </location>
</feature>
<name>A0A1Q5Q3L0_9ACTO</name>
<keyword evidence="2" id="KW-0012">Acyltransferase</keyword>
<dbReference type="PANTHER" id="PTHR10434">
    <property type="entry name" value="1-ACYL-SN-GLYCEROL-3-PHOSPHATE ACYLTRANSFERASE"/>
    <property type="match status" value="1"/>
</dbReference>
<dbReference type="PANTHER" id="PTHR10434:SF11">
    <property type="entry name" value="1-ACYL-SN-GLYCEROL-3-PHOSPHATE ACYLTRANSFERASE"/>
    <property type="match status" value="1"/>
</dbReference>
<evidence type="ECO:0000313" key="4">
    <source>
        <dbReference type="EMBL" id="OKL54418.1"/>
    </source>
</evidence>
<sequence length="222" mass="23670">MTALQSALAKIATFVSGARVRYRDPLSAEAMPRQAIYFANHSSHLDFVTLWAALPPALRASVRPVAAKDYWGSGIKSYLAERVFRAYLVDRGGSGQAAAAAAAPTTKSASQIEGMQRVLDEGDSLIIFPEGTRGDGQEVATFHSGLYHLARHAPHVPVVPVGLHNLGRMLPKGGVIPVPHLATVSFCTPLTVTEDETKDAFLDRARAALIADLADRAGKESS</sequence>
<accession>A0A1Q5Q3L0</accession>